<gene>
    <name evidence="1" type="ORF">SYYSPA8_19915</name>
</gene>
<dbReference type="EMBL" id="BSBI01000008">
    <property type="protein sequence ID" value="GLF96602.1"/>
    <property type="molecule type" value="Genomic_DNA"/>
</dbReference>
<reference evidence="1 2" key="1">
    <citation type="submission" date="2022-10" db="EMBL/GenBank/DDBJ databases">
        <title>Draft genome sequence of Streptomyces sp. YSPA8.</title>
        <authorList>
            <person name="Moriuchi R."/>
            <person name="Dohra H."/>
            <person name="Yamamura H."/>
            <person name="Kodani S."/>
        </authorList>
    </citation>
    <scope>NUCLEOTIDE SEQUENCE [LARGE SCALE GENOMIC DNA]</scope>
    <source>
        <strain evidence="1 2">YSPA8</strain>
    </source>
</reference>
<dbReference type="PROSITE" id="PS51257">
    <property type="entry name" value="PROKAR_LIPOPROTEIN"/>
    <property type="match status" value="1"/>
</dbReference>
<evidence type="ECO:0000313" key="1">
    <source>
        <dbReference type="EMBL" id="GLF96602.1"/>
    </source>
</evidence>
<protein>
    <recommendedName>
        <fullName evidence="3">Lipoprotein</fullName>
    </recommendedName>
</protein>
<comment type="caution">
    <text evidence="1">The sequence shown here is derived from an EMBL/GenBank/DDBJ whole genome shotgun (WGS) entry which is preliminary data.</text>
</comment>
<organism evidence="1 2">
    <name type="scientific">Streptomyces yaizuensis</name>
    <dbReference type="NCBI Taxonomy" id="2989713"/>
    <lineage>
        <taxon>Bacteria</taxon>
        <taxon>Bacillati</taxon>
        <taxon>Actinomycetota</taxon>
        <taxon>Actinomycetes</taxon>
        <taxon>Kitasatosporales</taxon>
        <taxon>Streptomycetaceae</taxon>
        <taxon>Streptomyces</taxon>
    </lineage>
</organism>
<evidence type="ECO:0008006" key="3">
    <source>
        <dbReference type="Google" id="ProtNLM"/>
    </source>
</evidence>
<sequence length="231" mass="23746">MRSRITGRAMTGAVAAGVAGLVLVLVGCQGGDGEAAPRKESAPRKEAAAVVSASPAVCADGVVRWSEVRQKPRLVAFSEPVEDTPERKGTFVAYAFTPVEDVRSAVTVDAPVDTERLLTSLEERLRTGGNALARPGAKVGLPGDEQDSGGSKFTVEFTGSGKEFASGVGVTAVEAGFTYECDGAAPVRGTVATWHKRSTVLLECGVVPPASRAHATAAYRMACGGRAAARG</sequence>
<accession>A0ABQ5P1X5</accession>
<dbReference type="Proteomes" id="UP001291653">
    <property type="component" value="Unassembled WGS sequence"/>
</dbReference>
<name>A0ABQ5P1X5_9ACTN</name>
<proteinExistence type="predicted"/>
<evidence type="ECO:0000313" key="2">
    <source>
        <dbReference type="Proteomes" id="UP001291653"/>
    </source>
</evidence>
<keyword evidence="2" id="KW-1185">Reference proteome</keyword>
<dbReference type="RefSeq" id="WP_323448630.1">
    <property type="nucleotide sequence ID" value="NZ_BSBI01000008.1"/>
</dbReference>